<feature type="region of interest" description="Disordered" evidence="1">
    <location>
        <begin position="92"/>
        <end position="138"/>
    </location>
</feature>
<dbReference type="EMBL" id="CALNXK010000113">
    <property type="protein sequence ID" value="CAH3159310.1"/>
    <property type="molecule type" value="Genomic_DNA"/>
</dbReference>
<name>A0ABN8QCZ3_9CNID</name>
<evidence type="ECO:0000259" key="2">
    <source>
        <dbReference type="Pfam" id="PF13837"/>
    </source>
</evidence>
<feature type="region of interest" description="Disordered" evidence="1">
    <location>
        <begin position="154"/>
        <end position="179"/>
    </location>
</feature>
<accession>A0ABN8QCZ3</accession>
<evidence type="ECO:0000313" key="3">
    <source>
        <dbReference type="EMBL" id="CAH3159310.1"/>
    </source>
</evidence>
<feature type="compositionally biased region" description="Basic residues" evidence="1">
    <location>
        <begin position="158"/>
        <end position="169"/>
    </location>
</feature>
<sequence>MKEETIMFSLENAKTPKEKRAVYKSVQVQLQNNGIHFQLESIINKWKKLKQQHKQHHDKQKRSGTERRKKWKFFDDVDQICGHRDTSSPACLIDSGLADEGADLESETGDDSKIGSDDEMASVHDEEQSKDTNDVSVEGCSELTKRKLELEEEELKPHVKKSKVSKKERKTSLRNLLQC</sequence>
<organism evidence="3 4">
    <name type="scientific">Porites lobata</name>
    <dbReference type="NCBI Taxonomy" id="104759"/>
    <lineage>
        <taxon>Eukaryota</taxon>
        <taxon>Metazoa</taxon>
        <taxon>Cnidaria</taxon>
        <taxon>Anthozoa</taxon>
        <taxon>Hexacorallia</taxon>
        <taxon>Scleractinia</taxon>
        <taxon>Fungiina</taxon>
        <taxon>Poritidae</taxon>
        <taxon>Porites</taxon>
    </lineage>
</organism>
<proteinExistence type="predicted"/>
<protein>
    <recommendedName>
        <fullName evidence="2">Myb/SANT-like DNA-binding domain-containing protein</fullName>
    </recommendedName>
</protein>
<gene>
    <name evidence="3" type="ORF">PLOB_00003610</name>
</gene>
<evidence type="ECO:0000313" key="4">
    <source>
        <dbReference type="Proteomes" id="UP001159405"/>
    </source>
</evidence>
<comment type="caution">
    <text evidence="3">The sequence shown here is derived from an EMBL/GenBank/DDBJ whole genome shotgun (WGS) entry which is preliminary data.</text>
</comment>
<dbReference type="Proteomes" id="UP001159405">
    <property type="component" value="Unassembled WGS sequence"/>
</dbReference>
<keyword evidence="4" id="KW-1185">Reference proteome</keyword>
<feature type="domain" description="Myb/SANT-like DNA-binding" evidence="2">
    <location>
        <begin position="15"/>
        <end position="80"/>
    </location>
</feature>
<reference evidence="3 4" key="1">
    <citation type="submission" date="2022-05" db="EMBL/GenBank/DDBJ databases">
        <authorList>
            <consortium name="Genoscope - CEA"/>
            <person name="William W."/>
        </authorList>
    </citation>
    <scope>NUCLEOTIDE SEQUENCE [LARGE SCALE GENOMIC DNA]</scope>
</reference>
<dbReference type="InterPro" id="IPR044822">
    <property type="entry name" value="Myb_DNA-bind_4"/>
</dbReference>
<evidence type="ECO:0000256" key="1">
    <source>
        <dbReference type="SAM" id="MobiDB-lite"/>
    </source>
</evidence>
<feature type="compositionally biased region" description="Basic and acidic residues" evidence="1">
    <location>
        <begin position="110"/>
        <end position="133"/>
    </location>
</feature>
<dbReference type="Pfam" id="PF13837">
    <property type="entry name" value="Myb_DNA-bind_4"/>
    <property type="match status" value="1"/>
</dbReference>
<feature type="compositionally biased region" description="Acidic residues" evidence="1">
    <location>
        <begin position="100"/>
        <end position="109"/>
    </location>
</feature>